<dbReference type="EMBL" id="BAAAZH010000005">
    <property type="protein sequence ID" value="GAA4110666.1"/>
    <property type="molecule type" value="Genomic_DNA"/>
</dbReference>
<name>A0ABP7XC00_9ACTN</name>
<proteinExistence type="predicted"/>
<evidence type="ECO:0000256" key="2">
    <source>
        <dbReference type="SAM" id="SignalP"/>
    </source>
</evidence>
<reference evidence="4" key="1">
    <citation type="journal article" date="2019" name="Int. J. Syst. Evol. Microbiol.">
        <title>The Global Catalogue of Microorganisms (GCM) 10K type strain sequencing project: providing services to taxonomists for standard genome sequencing and annotation.</title>
        <authorList>
            <consortium name="The Broad Institute Genomics Platform"/>
            <consortium name="The Broad Institute Genome Sequencing Center for Infectious Disease"/>
            <person name="Wu L."/>
            <person name="Ma J."/>
        </authorList>
    </citation>
    <scope>NUCLEOTIDE SEQUENCE [LARGE SCALE GENOMIC DNA]</scope>
    <source>
        <strain evidence="4">JCM 16703</strain>
    </source>
</reference>
<evidence type="ECO:0008006" key="5">
    <source>
        <dbReference type="Google" id="ProtNLM"/>
    </source>
</evidence>
<accession>A0ABP7XC00</accession>
<protein>
    <recommendedName>
        <fullName evidence="5">Neutral metalloprotease</fullName>
    </recommendedName>
</protein>
<feature type="signal peptide" evidence="2">
    <location>
        <begin position="1"/>
        <end position="35"/>
    </location>
</feature>
<sequence length="519" mass="55607">MRRPSISVPALTTGVLGLILTAVPVTLSTAATADAAPVTASRASESAPATSTASTARTRARQALAAVAAIVDPASTDAAARRVTGPVASGDATFAFRDLARSIDALPKAERARAASYLARPKATRTKCQTVCLHWSTSGSNKSSSSFVKTALKTMDHVASTYVDAGYRKPLADGRAGGNGKLDVYLRNIGGQGYYGYCTSDSAPRGGKHVTPAYCVLDNDFSRREFPTNSPTKNLQVTGAHEYFHAVQFAYDYDEDRWMMEATATWAEDELYTGINDNLQYLRSSQLATPSKSLDVFDPKGTWQYGDWIFFRYLSEAFPEKQGPLPSIVLDIWKRAGTNAGEGDEYSIEAVANTLTDRGSSLPAAFAEYSWWNQYSHEYYSEGEANDYPIAPLWSAGSGTLSSSTTTSGAQTASFNHLSSRTSQIRIDSSASGRQVEVQIAATTDPDTTVVTIYYFDGTTQVVPLDPDGTADVTVTPGEGFLVHYANGGSSYTCNKGTQYSCAGKSTSDGDLTVQYSLL</sequence>
<keyword evidence="2" id="KW-0732">Signal</keyword>
<dbReference type="RefSeq" id="WP_344731729.1">
    <property type="nucleotide sequence ID" value="NZ_BAAAZH010000005.1"/>
</dbReference>
<feature type="chain" id="PRO_5045394790" description="Neutral metalloprotease" evidence="2">
    <location>
        <begin position="36"/>
        <end position="519"/>
    </location>
</feature>
<evidence type="ECO:0000256" key="1">
    <source>
        <dbReference type="SAM" id="MobiDB-lite"/>
    </source>
</evidence>
<keyword evidence="4" id="KW-1185">Reference proteome</keyword>
<dbReference type="NCBIfam" id="NF045524">
    <property type="entry name" value="MXAN_6640_HExxH"/>
    <property type="match status" value="1"/>
</dbReference>
<feature type="region of interest" description="Disordered" evidence="1">
    <location>
        <begin position="36"/>
        <end position="56"/>
    </location>
</feature>
<gene>
    <name evidence="3" type="ORF">GCM10022215_05960</name>
</gene>
<organism evidence="3 4">
    <name type="scientific">Nocardioides fonticola</name>
    <dbReference type="NCBI Taxonomy" id="450363"/>
    <lineage>
        <taxon>Bacteria</taxon>
        <taxon>Bacillati</taxon>
        <taxon>Actinomycetota</taxon>
        <taxon>Actinomycetes</taxon>
        <taxon>Propionibacteriales</taxon>
        <taxon>Nocardioidaceae</taxon>
        <taxon>Nocardioides</taxon>
    </lineage>
</organism>
<dbReference type="Proteomes" id="UP001501495">
    <property type="component" value="Unassembled WGS sequence"/>
</dbReference>
<comment type="caution">
    <text evidence="3">The sequence shown here is derived from an EMBL/GenBank/DDBJ whole genome shotgun (WGS) entry which is preliminary data.</text>
</comment>
<evidence type="ECO:0000313" key="3">
    <source>
        <dbReference type="EMBL" id="GAA4110666.1"/>
    </source>
</evidence>
<evidence type="ECO:0000313" key="4">
    <source>
        <dbReference type="Proteomes" id="UP001501495"/>
    </source>
</evidence>